<evidence type="ECO:0000256" key="1">
    <source>
        <dbReference type="SAM" id="MobiDB-lite"/>
    </source>
</evidence>
<sequence>MLARQLLIGGALALGLLGTAHAVEDSLQDSGSHGANDASRDGASPVDLMNLGHASGARGDDRSPPPASAGEPAAATPYAPATHRSGRGWPSLLPGSIQ</sequence>
<reference evidence="4" key="1">
    <citation type="submission" date="2018-04" db="EMBL/GenBank/DDBJ databases">
        <authorList>
            <person name="Watanabe M."/>
            <person name="Kojima H."/>
        </authorList>
    </citation>
    <scope>NUCLEOTIDE SEQUENCE [LARGE SCALE GENOMIC DNA]</scope>
    <source>
        <strain evidence="4">Dysh456</strain>
    </source>
</reference>
<dbReference type="AlphaFoldDB" id="A0A2Z6E4J2"/>
<feature type="region of interest" description="Disordered" evidence="1">
    <location>
        <begin position="27"/>
        <end position="98"/>
    </location>
</feature>
<dbReference type="EMBL" id="AP018560">
    <property type="protein sequence ID" value="BBD79478.1"/>
    <property type="molecule type" value="Genomic_DNA"/>
</dbReference>
<name>A0A2Z6E4J2_9GAMM</name>
<protein>
    <submittedName>
        <fullName evidence="3">Uncharacterized protein</fullName>
    </submittedName>
</protein>
<feature type="signal peptide" evidence="2">
    <location>
        <begin position="1"/>
        <end position="22"/>
    </location>
</feature>
<organism evidence="3 4">
    <name type="scientific">Aerosticca soli</name>
    <dbReference type="NCBI Taxonomy" id="2010829"/>
    <lineage>
        <taxon>Bacteria</taxon>
        <taxon>Pseudomonadati</taxon>
        <taxon>Pseudomonadota</taxon>
        <taxon>Gammaproteobacteria</taxon>
        <taxon>Lysobacterales</taxon>
        <taxon>Rhodanobacteraceae</taxon>
        <taxon>Aerosticca</taxon>
    </lineage>
</organism>
<keyword evidence="4" id="KW-1185">Reference proteome</keyword>
<dbReference type="Proteomes" id="UP000270530">
    <property type="component" value="Chromosome"/>
</dbReference>
<accession>A0A2Z6E4J2</accession>
<dbReference type="KEGG" id="rbd:ALSL_0812"/>
<evidence type="ECO:0000256" key="2">
    <source>
        <dbReference type="SAM" id="SignalP"/>
    </source>
</evidence>
<evidence type="ECO:0000313" key="3">
    <source>
        <dbReference type="EMBL" id="BBD79478.1"/>
    </source>
</evidence>
<feature type="chain" id="PRO_5016326424" evidence="2">
    <location>
        <begin position="23"/>
        <end position="98"/>
    </location>
</feature>
<proteinExistence type="predicted"/>
<gene>
    <name evidence="3" type="ORF">ALSL_0812</name>
</gene>
<evidence type="ECO:0000313" key="4">
    <source>
        <dbReference type="Proteomes" id="UP000270530"/>
    </source>
</evidence>
<keyword evidence="2" id="KW-0732">Signal</keyword>
<feature type="compositionally biased region" description="Low complexity" evidence="1">
    <location>
        <begin position="68"/>
        <end position="81"/>
    </location>
</feature>
<reference evidence="4" key="2">
    <citation type="submission" date="2018-06" db="EMBL/GenBank/DDBJ databases">
        <title>Genome sequence of Rhodanobacteraceae bacterium strain Dysh456.</title>
        <authorList>
            <person name="Fukui M."/>
        </authorList>
    </citation>
    <scope>NUCLEOTIDE SEQUENCE [LARGE SCALE GENOMIC DNA]</scope>
    <source>
        <strain evidence="4">Dysh456</strain>
    </source>
</reference>
<dbReference type="RefSeq" id="WP_161970928.1">
    <property type="nucleotide sequence ID" value="NZ_AP018560.1"/>
</dbReference>